<reference evidence="1" key="1">
    <citation type="journal article" date="2019" name="Environ. Microbiol.">
        <title>Fungal ecological strategies reflected in gene transcription - a case study of two litter decomposers.</title>
        <authorList>
            <person name="Barbi F."/>
            <person name="Kohler A."/>
            <person name="Barry K."/>
            <person name="Baskaran P."/>
            <person name="Daum C."/>
            <person name="Fauchery L."/>
            <person name="Ihrmark K."/>
            <person name="Kuo A."/>
            <person name="LaButti K."/>
            <person name="Lipzen A."/>
            <person name="Morin E."/>
            <person name="Grigoriev I.V."/>
            <person name="Henrissat B."/>
            <person name="Lindahl B."/>
            <person name="Martin F."/>
        </authorList>
    </citation>
    <scope>NUCLEOTIDE SEQUENCE</scope>
    <source>
        <strain evidence="1">JB14</strain>
    </source>
</reference>
<gene>
    <name evidence="1" type="ORF">BT96DRAFT_857002</name>
</gene>
<accession>A0A6A4HV19</accession>
<evidence type="ECO:0000313" key="2">
    <source>
        <dbReference type="Proteomes" id="UP000799118"/>
    </source>
</evidence>
<sequence length="197" mass="21842">MQAAADALSRAHHILLKNVPVPTTTADLRRMLTRYNVQDVSDVAILYNNFVPAKQALITLARPNFLRDNLRALTNGSLSGRMFSHEAVDYSESGLPESSFGTGPHAGLDNVGKNVLLSSFYHDSTIYPLASALEKYKLAGTFEESVIPTATKGSKMQPISMLVKCRTESEAYRLARDLHMTRSLHTWSQLLEARIIH</sequence>
<evidence type="ECO:0000313" key="1">
    <source>
        <dbReference type="EMBL" id="KAE9400744.1"/>
    </source>
</evidence>
<dbReference type="EMBL" id="ML769453">
    <property type="protein sequence ID" value="KAE9400744.1"/>
    <property type="molecule type" value="Genomic_DNA"/>
</dbReference>
<keyword evidence="2" id="KW-1185">Reference proteome</keyword>
<protein>
    <recommendedName>
        <fullName evidence="3">RRM domain-containing protein</fullName>
    </recommendedName>
</protein>
<organism evidence="1 2">
    <name type="scientific">Gymnopus androsaceus JB14</name>
    <dbReference type="NCBI Taxonomy" id="1447944"/>
    <lineage>
        <taxon>Eukaryota</taxon>
        <taxon>Fungi</taxon>
        <taxon>Dikarya</taxon>
        <taxon>Basidiomycota</taxon>
        <taxon>Agaricomycotina</taxon>
        <taxon>Agaricomycetes</taxon>
        <taxon>Agaricomycetidae</taxon>
        <taxon>Agaricales</taxon>
        <taxon>Marasmiineae</taxon>
        <taxon>Omphalotaceae</taxon>
        <taxon>Gymnopus</taxon>
    </lineage>
</organism>
<evidence type="ECO:0008006" key="3">
    <source>
        <dbReference type="Google" id="ProtNLM"/>
    </source>
</evidence>
<dbReference type="Proteomes" id="UP000799118">
    <property type="component" value="Unassembled WGS sequence"/>
</dbReference>
<proteinExistence type="predicted"/>
<dbReference type="AlphaFoldDB" id="A0A6A4HV19"/>
<name>A0A6A4HV19_9AGAR</name>
<dbReference type="OrthoDB" id="5541797at2759"/>